<proteinExistence type="predicted"/>
<protein>
    <submittedName>
        <fullName evidence="1">Uncharacterized protein</fullName>
    </submittedName>
</protein>
<comment type="caution">
    <text evidence="1">The sequence shown here is derived from an EMBL/GenBank/DDBJ whole genome shotgun (WGS) entry which is preliminary data.</text>
</comment>
<sequence>MARARGLVSMAATAAVVAVAAAAAIAATATTAAAASCAPRTVDGSVVVEAEAGGGSGGGWEPVTASGARGIMWKSWKAARSVDGPGQGVRSYTVEVMEGGYYRLLLRASGASVRDHNDFFFRLGDGARRVYPNGHSVDMPGGWVKVYQNHGKGEWAFGAVQDGGAPVTRWLRPGFYTFALSGRSSRAAIDKMILYKCALRDSSCTDRSQAYWAAVKASWQPSKCEGRGGGGGAPARPPPPPPAPTAKPAPAPKRPPPPTKQPAPAPAPPPSNNGGGHCGVYSSAGGVVRMPTAAAGGGGGWEKQMRGGRWALVFKPRKTSHSVDSPGQGIKYFRFRAAQAGVYRLALRMSAPHSTEHNDVWVKLGYGARMMQGNKVVGLSGGFVKVYQNRGGNQWVVGGVTKDFDGHVLLTRRLNQGEVFTVTLSGRSSKLAVADVLLWTCNSTWGQCGNGSAGFRRVSSMGVSGCA</sequence>
<gene>
    <name evidence="1" type="ORF">I4F81_003774</name>
</gene>
<organism evidence="1 2">
    <name type="scientific">Pyropia yezoensis</name>
    <name type="common">Susabi-nori</name>
    <name type="synonym">Porphyra yezoensis</name>
    <dbReference type="NCBI Taxonomy" id="2788"/>
    <lineage>
        <taxon>Eukaryota</taxon>
        <taxon>Rhodophyta</taxon>
        <taxon>Bangiophyceae</taxon>
        <taxon>Bangiales</taxon>
        <taxon>Bangiaceae</taxon>
        <taxon>Pyropia</taxon>
    </lineage>
</organism>
<evidence type="ECO:0000313" key="1">
    <source>
        <dbReference type="EMBL" id="KAK1861190.1"/>
    </source>
</evidence>
<keyword evidence="2" id="KW-1185">Reference proteome</keyword>
<accession>A0ACC3BTJ1</accession>
<reference evidence="1" key="1">
    <citation type="submission" date="2019-11" db="EMBL/GenBank/DDBJ databases">
        <title>Nori genome reveals adaptations in red seaweeds to the harsh intertidal environment.</title>
        <authorList>
            <person name="Wang D."/>
            <person name="Mao Y."/>
        </authorList>
    </citation>
    <scope>NUCLEOTIDE SEQUENCE</scope>
    <source>
        <tissue evidence="1">Gametophyte</tissue>
    </source>
</reference>
<dbReference type="Proteomes" id="UP000798662">
    <property type="component" value="Chromosome 1"/>
</dbReference>
<evidence type="ECO:0000313" key="2">
    <source>
        <dbReference type="Proteomes" id="UP000798662"/>
    </source>
</evidence>
<name>A0ACC3BTJ1_PYRYE</name>
<dbReference type="EMBL" id="CM020618">
    <property type="protein sequence ID" value="KAK1861190.1"/>
    <property type="molecule type" value="Genomic_DNA"/>
</dbReference>